<dbReference type="InterPro" id="IPR007303">
    <property type="entry name" value="TIP41-like"/>
</dbReference>
<dbReference type="AlphaFoldDB" id="A0A1E4TCG3"/>
<dbReference type="EMBL" id="KV453843">
    <property type="protein sequence ID" value="ODV89403.1"/>
    <property type="molecule type" value="Genomic_DNA"/>
</dbReference>
<reference evidence="4" key="1">
    <citation type="submission" date="2016-02" db="EMBL/GenBank/DDBJ databases">
        <title>Comparative genomics of biotechnologically important yeasts.</title>
        <authorList>
            <consortium name="DOE Joint Genome Institute"/>
            <person name="Riley R."/>
            <person name="Haridas S."/>
            <person name="Wolfe K.H."/>
            <person name="Lopes M.R."/>
            <person name="Hittinger C.T."/>
            <person name="Goker M."/>
            <person name="Salamov A."/>
            <person name="Wisecaver J."/>
            <person name="Long T.M."/>
            <person name="Aerts A.L."/>
            <person name="Barry K."/>
            <person name="Choi C."/>
            <person name="Clum A."/>
            <person name="Coughlan A.Y."/>
            <person name="Deshpande S."/>
            <person name="Douglass A.P."/>
            <person name="Hanson S.J."/>
            <person name="Klenk H.-P."/>
            <person name="Labutti K."/>
            <person name="Lapidus A."/>
            <person name="Lindquist E."/>
            <person name="Lipzen A."/>
            <person name="Meier-Kolthoff J.P."/>
            <person name="Ohm R.A."/>
            <person name="Otillar R.P."/>
            <person name="Pangilinan J."/>
            <person name="Peng Y."/>
            <person name="Rokas A."/>
            <person name="Rosa C.A."/>
            <person name="Scheuner C."/>
            <person name="Sibirny A.A."/>
            <person name="Slot J.C."/>
            <person name="Stielow J.B."/>
            <person name="Sun H."/>
            <person name="Kurtzman C.P."/>
            <person name="Blackwell M."/>
            <person name="Jeffries T.W."/>
            <person name="Grigoriev I.V."/>
        </authorList>
    </citation>
    <scope>NUCLEOTIDE SEQUENCE [LARGE SCALE GENOMIC DNA]</scope>
    <source>
        <strain evidence="4">NRRL Y-17796</strain>
    </source>
</reference>
<gene>
    <name evidence="3" type="ORF">CANCADRAFT_4025</name>
</gene>
<comment type="similarity">
    <text evidence="1">Belongs to the TIP41 family.</text>
</comment>
<dbReference type="PANTHER" id="PTHR21021">
    <property type="entry name" value="GAF/PUTATIVE CYTOSKELETAL PROTEIN"/>
    <property type="match status" value="1"/>
</dbReference>
<proteinExistence type="inferred from homology"/>
<keyword evidence="4" id="KW-1185">Reference proteome</keyword>
<organism evidence="3 4">
    <name type="scientific">Tortispora caseinolytica NRRL Y-17796</name>
    <dbReference type="NCBI Taxonomy" id="767744"/>
    <lineage>
        <taxon>Eukaryota</taxon>
        <taxon>Fungi</taxon>
        <taxon>Dikarya</taxon>
        <taxon>Ascomycota</taxon>
        <taxon>Saccharomycotina</taxon>
        <taxon>Trigonopsidomycetes</taxon>
        <taxon>Trigonopsidales</taxon>
        <taxon>Trigonopsidaceae</taxon>
        <taxon>Tortispora</taxon>
    </lineage>
</organism>
<protein>
    <recommendedName>
        <fullName evidence="5">TIP41-like protein</fullName>
    </recommendedName>
</protein>
<feature type="region of interest" description="Disordered" evidence="2">
    <location>
        <begin position="1"/>
        <end position="23"/>
    </location>
</feature>
<dbReference type="Pfam" id="PF04176">
    <property type="entry name" value="TIP41"/>
    <property type="match status" value="1"/>
</dbReference>
<feature type="compositionally biased region" description="Gly residues" evidence="2">
    <location>
        <begin position="1"/>
        <end position="10"/>
    </location>
</feature>
<dbReference type="GO" id="GO:1904262">
    <property type="term" value="P:negative regulation of TORC1 signaling"/>
    <property type="evidence" value="ECO:0007669"/>
    <property type="project" value="EnsemblFungi"/>
</dbReference>
<name>A0A1E4TCG3_9ASCO</name>
<evidence type="ECO:0000256" key="1">
    <source>
        <dbReference type="ARBA" id="ARBA00006658"/>
    </source>
</evidence>
<dbReference type="OrthoDB" id="10253878at2759"/>
<evidence type="ECO:0008006" key="5">
    <source>
        <dbReference type="Google" id="ProtNLM"/>
    </source>
</evidence>
<accession>A0A1E4TCG3</accession>
<evidence type="ECO:0000313" key="4">
    <source>
        <dbReference type="Proteomes" id="UP000095023"/>
    </source>
</evidence>
<dbReference type="InterPro" id="IPR051330">
    <property type="entry name" value="Phosphatase_reg/MetRdx"/>
</dbReference>
<dbReference type="PANTHER" id="PTHR21021:SF16">
    <property type="entry name" value="TIP41-LIKE PROTEIN"/>
    <property type="match status" value="1"/>
</dbReference>
<evidence type="ECO:0000313" key="3">
    <source>
        <dbReference type="EMBL" id="ODV89403.1"/>
    </source>
</evidence>
<dbReference type="Proteomes" id="UP000095023">
    <property type="component" value="Unassembled WGS sequence"/>
</dbReference>
<dbReference type="GO" id="GO:0005829">
    <property type="term" value="C:cytosol"/>
    <property type="evidence" value="ECO:0007669"/>
    <property type="project" value="TreeGrafter"/>
</dbReference>
<evidence type="ECO:0000256" key="2">
    <source>
        <dbReference type="SAM" id="MobiDB-lite"/>
    </source>
</evidence>
<dbReference type="GO" id="GO:0031929">
    <property type="term" value="P:TOR signaling"/>
    <property type="evidence" value="ECO:0007669"/>
    <property type="project" value="TreeGrafter"/>
</dbReference>
<sequence length="282" mass="32020">MEAFGGGDVGGLKAPGTSNTTLRKDMQVREFEHRGWKVTSKNAPILSSGEIEKLESELGFPVPEMIFGNNELVLEHSSGLRIAFNCCDALRKVDSTGTSGLLKVAYADDWARTRQDTDTEIAKPYDWTYTPEYRGTWTIPSSMQFEEDGEDAIPVDKLMKPDPILFFDELDLFEDELGDNGTAVLNVKIRIMQERLLVLCRFHLRVDDVLFRIKDVRIFVEFNDNGKTVLIKDYILREAPYKDVVRRIDPIIEDLGAKLRDVNWVSSCMKIVAHEVEKLVIG</sequence>